<dbReference type="SUPFAM" id="SSF55961">
    <property type="entry name" value="Bet v1-like"/>
    <property type="match status" value="1"/>
</dbReference>
<accession>A0ABP8P387</accession>
<name>A0ABP8P387_9MICO</name>
<proteinExistence type="predicted"/>
<dbReference type="EMBL" id="BAABGP010000003">
    <property type="protein sequence ID" value="GAA4478833.1"/>
    <property type="molecule type" value="Genomic_DNA"/>
</dbReference>
<comment type="caution">
    <text evidence="2">The sequence shown here is derived from an EMBL/GenBank/DDBJ whole genome shotgun (WGS) entry which is preliminary data.</text>
</comment>
<evidence type="ECO:0000313" key="3">
    <source>
        <dbReference type="Proteomes" id="UP001500731"/>
    </source>
</evidence>
<keyword evidence="3" id="KW-1185">Reference proteome</keyword>
<gene>
    <name evidence="2" type="ORF">GCM10023171_03480</name>
</gene>
<evidence type="ECO:0000256" key="1">
    <source>
        <dbReference type="SAM" id="MobiDB-lite"/>
    </source>
</evidence>
<reference evidence="3" key="1">
    <citation type="journal article" date="2019" name="Int. J. Syst. Evol. Microbiol.">
        <title>The Global Catalogue of Microorganisms (GCM) 10K type strain sequencing project: providing services to taxonomists for standard genome sequencing and annotation.</title>
        <authorList>
            <consortium name="The Broad Institute Genomics Platform"/>
            <consortium name="The Broad Institute Genome Sequencing Center for Infectious Disease"/>
            <person name="Wu L."/>
            <person name="Ma J."/>
        </authorList>
    </citation>
    <scope>NUCLEOTIDE SEQUENCE [LARGE SCALE GENOMIC DNA]</scope>
    <source>
        <strain evidence="3">JCM 17839</strain>
    </source>
</reference>
<protein>
    <submittedName>
        <fullName evidence="2">Uncharacterized protein</fullName>
    </submittedName>
</protein>
<evidence type="ECO:0000313" key="2">
    <source>
        <dbReference type="EMBL" id="GAA4478833.1"/>
    </source>
</evidence>
<feature type="region of interest" description="Disordered" evidence="1">
    <location>
        <begin position="174"/>
        <end position="207"/>
    </location>
</feature>
<organism evidence="2 3">
    <name type="scientific">Microbacterium panaciterrae</name>
    <dbReference type="NCBI Taxonomy" id="985759"/>
    <lineage>
        <taxon>Bacteria</taxon>
        <taxon>Bacillati</taxon>
        <taxon>Actinomycetota</taxon>
        <taxon>Actinomycetes</taxon>
        <taxon>Micrococcales</taxon>
        <taxon>Microbacteriaceae</taxon>
        <taxon>Microbacterium</taxon>
    </lineage>
</organism>
<dbReference type="Proteomes" id="UP001500731">
    <property type="component" value="Unassembled WGS sequence"/>
</dbReference>
<sequence>MSARSAGEMSAGRPRLRHVQLKFPIAASPDAAWAALHSPQVLAALYGPILVVEPLGHAEEKGNLLNTAVRLRLFGLVTVGTQLIGAYDEVREQGGETVRLLRDSGIPLTGALAALDVWDHRMAVSALPDGRTLWRDRLVFGGPTSLLLWPVLWATWQWRGWRIRRLARGWDAALPETPQPRPVSPRRAPRPGRPWWRGGSGRRTRAE</sequence>